<organism evidence="5 6">
    <name type="scientific">Desulfurispirillum indicum (strain ATCC BAA-1389 / DSM 22839 / S5)</name>
    <dbReference type="NCBI Taxonomy" id="653733"/>
    <lineage>
        <taxon>Bacteria</taxon>
        <taxon>Pseudomonadati</taxon>
        <taxon>Chrysiogenota</taxon>
        <taxon>Chrysiogenia</taxon>
        <taxon>Chrysiogenales</taxon>
        <taxon>Chrysiogenaceae</taxon>
        <taxon>Desulfurispirillum</taxon>
    </lineage>
</organism>
<dbReference type="eggNOG" id="COG1729">
    <property type="taxonomic scope" value="Bacteria"/>
</dbReference>
<feature type="compositionally biased region" description="Basic and acidic residues" evidence="4">
    <location>
        <begin position="123"/>
        <end position="140"/>
    </location>
</feature>
<dbReference type="EMBL" id="CP002432">
    <property type="protein sequence ID" value="ADU66856.1"/>
    <property type="molecule type" value="Genomic_DNA"/>
</dbReference>
<dbReference type="PANTHER" id="PTHR44943:SF8">
    <property type="entry name" value="TPR REPEAT-CONTAINING PROTEIN MJ0263"/>
    <property type="match status" value="1"/>
</dbReference>
<evidence type="ECO:0000313" key="5">
    <source>
        <dbReference type="EMBL" id="ADU66856.1"/>
    </source>
</evidence>
<dbReference type="Gene3D" id="1.25.40.10">
    <property type="entry name" value="Tetratricopeptide repeat domain"/>
    <property type="match status" value="1"/>
</dbReference>
<accession>E6W3A2</accession>
<dbReference type="HOGENOM" id="CLU_044315_3_1_0"/>
<protein>
    <submittedName>
        <fullName evidence="5">Tetratricopeptide TPR_1 repeat-containing protein</fullName>
    </submittedName>
</protein>
<dbReference type="HAMAP" id="MF_02066">
    <property type="entry name" value="CpoB"/>
    <property type="match status" value="1"/>
</dbReference>
<evidence type="ECO:0000313" key="6">
    <source>
        <dbReference type="Proteomes" id="UP000002572"/>
    </source>
</evidence>
<keyword evidence="2 3" id="KW-0802">TPR repeat</keyword>
<sequence>MEKRMRFLAFLIGGGLLVTAMTGCAALRGGAEEPATSHSVPLQVQVDQLRMDVGNLHRVNQNLAHENAALRQQLNNLTVNVEYLRSMATTANQDMTELKTQNAQLRQQVQQLRKAAEAEAAAEEAREKAEEEKKSTKEAKPSTGPAAPKPQQTRPVAPVVEFEFEDYSSDPSPLYDQAMNFYRIGEFPQALIAFDQVFKNFPTSNLADNSLYWIGEIYYAQNDYVSAFEYFDRVTRQYPDGSKTPDAYLKKGFALERQGKYAEALDVLNYTANMFPDHPVLPLAEQMIRQLTQ</sequence>
<dbReference type="Pfam" id="PF13174">
    <property type="entry name" value="TPR_6"/>
    <property type="match status" value="1"/>
</dbReference>
<dbReference type="InterPro" id="IPR051685">
    <property type="entry name" value="Ycf3/AcsC/BcsC/TPR_MFPF"/>
</dbReference>
<dbReference type="InParanoid" id="E6W3A2"/>
<dbReference type="GO" id="GO:0051301">
    <property type="term" value="P:cell division"/>
    <property type="evidence" value="ECO:0007669"/>
    <property type="project" value="InterPro"/>
</dbReference>
<gene>
    <name evidence="5" type="ordered locus">Selin_2136</name>
</gene>
<evidence type="ECO:0000256" key="4">
    <source>
        <dbReference type="SAM" id="MobiDB-lite"/>
    </source>
</evidence>
<feature type="repeat" description="TPR" evidence="3">
    <location>
        <begin position="245"/>
        <end position="278"/>
    </location>
</feature>
<dbReference type="SMART" id="SM00028">
    <property type="entry name" value="TPR"/>
    <property type="match status" value="3"/>
</dbReference>
<feature type="repeat" description="TPR" evidence="3">
    <location>
        <begin position="208"/>
        <end position="241"/>
    </location>
</feature>
<name>E6W3A2_DESIS</name>
<dbReference type="InterPro" id="IPR011990">
    <property type="entry name" value="TPR-like_helical_dom_sf"/>
</dbReference>
<dbReference type="Proteomes" id="UP000002572">
    <property type="component" value="Chromosome"/>
</dbReference>
<dbReference type="InterPro" id="IPR019734">
    <property type="entry name" value="TPR_rpt"/>
</dbReference>
<dbReference type="KEGG" id="din:Selin_2136"/>
<dbReference type="PROSITE" id="PS51257">
    <property type="entry name" value="PROKAR_LIPOPROTEIN"/>
    <property type="match status" value="1"/>
</dbReference>
<dbReference type="PROSITE" id="PS50005">
    <property type="entry name" value="TPR"/>
    <property type="match status" value="2"/>
</dbReference>
<dbReference type="Pfam" id="PF13432">
    <property type="entry name" value="TPR_16"/>
    <property type="match status" value="1"/>
</dbReference>
<feature type="region of interest" description="Disordered" evidence="4">
    <location>
        <begin position="109"/>
        <end position="155"/>
    </location>
</feature>
<keyword evidence="1" id="KW-0677">Repeat</keyword>
<evidence type="ECO:0000256" key="3">
    <source>
        <dbReference type="PROSITE-ProRule" id="PRU00339"/>
    </source>
</evidence>
<evidence type="ECO:0000256" key="2">
    <source>
        <dbReference type="ARBA" id="ARBA00022803"/>
    </source>
</evidence>
<dbReference type="AlphaFoldDB" id="E6W3A2"/>
<dbReference type="InterPro" id="IPR034706">
    <property type="entry name" value="CpoB"/>
</dbReference>
<dbReference type="STRING" id="653733.Selin_2136"/>
<dbReference type="SUPFAM" id="SSF48452">
    <property type="entry name" value="TPR-like"/>
    <property type="match status" value="1"/>
</dbReference>
<dbReference type="RefSeq" id="WP_013506735.1">
    <property type="nucleotide sequence ID" value="NC_014836.1"/>
</dbReference>
<reference evidence="5 6" key="1">
    <citation type="submission" date="2010-12" db="EMBL/GenBank/DDBJ databases">
        <title>Complete sequence of Desulfurispirillum indicum S5.</title>
        <authorList>
            <consortium name="US DOE Joint Genome Institute"/>
            <person name="Lucas S."/>
            <person name="Copeland A."/>
            <person name="Lapidus A."/>
            <person name="Cheng J.-F."/>
            <person name="Goodwin L."/>
            <person name="Pitluck S."/>
            <person name="Chertkov O."/>
            <person name="Held B."/>
            <person name="Detter J.C."/>
            <person name="Han C."/>
            <person name="Tapia R."/>
            <person name="Land M."/>
            <person name="Hauser L."/>
            <person name="Kyrpides N."/>
            <person name="Ivanova N."/>
            <person name="Mikhailova N."/>
            <person name="Haggblom M."/>
            <person name="Rauschenbach I."/>
            <person name="Bini E."/>
            <person name="Woyke T."/>
        </authorList>
    </citation>
    <scope>NUCLEOTIDE SEQUENCE [LARGE SCALE GENOMIC DNA]</scope>
    <source>
        <strain evidence="6">ATCC BAA-1389 / DSM 22839 / S5</strain>
    </source>
</reference>
<proteinExistence type="inferred from homology"/>
<dbReference type="PANTHER" id="PTHR44943">
    <property type="entry name" value="CELLULOSE SYNTHASE OPERON PROTEIN C"/>
    <property type="match status" value="1"/>
</dbReference>
<evidence type="ECO:0000256" key="1">
    <source>
        <dbReference type="ARBA" id="ARBA00022737"/>
    </source>
</evidence>
<keyword evidence="6" id="KW-1185">Reference proteome</keyword>